<feature type="region of interest" description="Disordered" evidence="1">
    <location>
        <begin position="1"/>
        <end position="26"/>
    </location>
</feature>
<name>A0A6L2P401_TANCI</name>
<accession>A0A6L2P401</accession>
<dbReference type="GO" id="GO:0003964">
    <property type="term" value="F:RNA-directed DNA polymerase activity"/>
    <property type="evidence" value="ECO:0007669"/>
    <property type="project" value="UniProtKB-KW"/>
</dbReference>
<proteinExistence type="predicted"/>
<keyword evidence="2" id="KW-0695">RNA-directed DNA polymerase</keyword>
<sequence length="556" mass="63535">MTGLTSDPVTPINRITGNNDNQNNYPSLQDRILSHMSSLETLIRQYNEKAETTITPTRLTFTEEESNKGKDKNKGPEGDKDEDLKRPYTEVLKSPFTRQIIEFSVPNHRMPANLKIYDSSADSDDHITRFVRAANQGEVDDFVNSEEAYKSTELSKGEHPKKGPGISYKGNRPPRSGYGNEHQRMDSYCRRDHYQPYVPPRAYNQRNDNCMYDNQRQKVNHLRLDALTKLPRHYTNDCYQLKRQLKATLESGKLIHLFKDVRQRRNNRGRQPGNNNGRGKVINMIWERGNSQKRKSWRNQGEDWMNVPITFPSVQTDDVSDDPLIVEAEVEGYLARLTTTQTELVGFSGEQLIPIGKVELKVTFGGGGLSLTVMLKFTVVRASSLYNIILGRTGMSELRAVSSTVHAMVKFPTPRGIATPIARTEFVYEYRWSEKKIEHDEKVEVMELENPGGSGEEKVLVNPTFPEQKVTIGTQFSAECRERLIRLLKNNMDVFTWQPSDMVGVPRRIIKHTLNVNVFVPPVAQKRRVLGIEKSRAVMKEVEEWVKAGIARPVNN</sequence>
<keyword evidence="2" id="KW-0808">Transferase</keyword>
<keyword evidence="2" id="KW-0548">Nucleotidyltransferase</keyword>
<comment type="caution">
    <text evidence="2">The sequence shown here is derived from an EMBL/GenBank/DDBJ whole genome shotgun (WGS) entry which is preliminary data.</text>
</comment>
<feature type="region of interest" description="Disordered" evidence="1">
    <location>
        <begin position="147"/>
        <end position="183"/>
    </location>
</feature>
<evidence type="ECO:0000256" key="1">
    <source>
        <dbReference type="SAM" id="MobiDB-lite"/>
    </source>
</evidence>
<reference evidence="2" key="1">
    <citation type="journal article" date="2019" name="Sci. Rep.">
        <title>Draft genome of Tanacetum cinerariifolium, the natural source of mosquito coil.</title>
        <authorList>
            <person name="Yamashiro T."/>
            <person name="Shiraishi A."/>
            <person name="Satake H."/>
            <person name="Nakayama K."/>
        </authorList>
    </citation>
    <scope>NUCLEOTIDE SEQUENCE</scope>
</reference>
<feature type="compositionally biased region" description="Basic and acidic residues" evidence="1">
    <location>
        <begin position="147"/>
        <end position="161"/>
    </location>
</feature>
<dbReference type="PANTHER" id="PTHR33240:SF15">
    <property type="entry name" value="GAG-PRO-LIKE PROTEIN"/>
    <property type="match status" value="1"/>
</dbReference>
<evidence type="ECO:0000313" key="2">
    <source>
        <dbReference type="EMBL" id="GEU92002.1"/>
    </source>
</evidence>
<dbReference type="EMBL" id="BKCJ010010532">
    <property type="protein sequence ID" value="GEU92002.1"/>
    <property type="molecule type" value="Genomic_DNA"/>
</dbReference>
<feature type="compositionally biased region" description="Basic and acidic residues" evidence="1">
    <location>
        <begin position="65"/>
        <end position="88"/>
    </location>
</feature>
<dbReference type="PANTHER" id="PTHR33240">
    <property type="entry name" value="OS08G0508500 PROTEIN"/>
    <property type="match status" value="1"/>
</dbReference>
<dbReference type="AlphaFoldDB" id="A0A6L2P401"/>
<organism evidence="2">
    <name type="scientific">Tanacetum cinerariifolium</name>
    <name type="common">Dalmatian daisy</name>
    <name type="synonym">Chrysanthemum cinerariifolium</name>
    <dbReference type="NCBI Taxonomy" id="118510"/>
    <lineage>
        <taxon>Eukaryota</taxon>
        <taxon>Viridiplantae</taxon>
        <taxon>Streptophyta</taxon>
        <taxon>Embryophyta</taxon>
        <taxon>Tracheophyta</taxon>
        <taxon>Spermatophyta</taxon>
        <taxon>Magnoliopsida</taxon>
        <taxon>eudicotyledons</taxon>
        <taxon>Gunneridae</taxon>
        <taxon>Pentapetalae</taxon>
        <taxon>asterids</taxon>
        <taxon>campanulids</taxon>
        <taxon>Asterales</taxon>
        <taxon>Asteraceae</taxon>
        <taxon>Asteroideae</taxon>
        <taxon>Anthemideae</taxon>
        <taxon>Anthemidinae</taxon>
        <taxon>Tanacetum</taxon>
    </lineage>
</organism>
<feature type="region of interest" description="Disordered" evidence="1">
    <location>
        <begin position="54"/>
        <end position="88"/>
    </location>
</feature>
<protein>
    <submittedName>
        <fullName evidence="2">Reverse transcriptase domain-containing protein</fullName>
    </submittedName>
</protein>
<gene>
    <name evidence="2" type="ORF">Tci_063980</name>
</gene>